<evidence type="ECO:0000313" key="3">
    <source>
        <dbReference type="Proteomes" id="UP000178750"/>
    </source>
</evidence>
<keyword evidence="1" id="KW-1133">Transmembrane helix</keyword>
<proteinExistence type="predicted"/>
<keyword evidence="1" id="KW-0812">Transmembrane</keyword>
<feature type="transmembrane region" description="Helical" evidence="1">
    <location>
        <begin position="24"/>
        <end position="46"/>
    </location>
</feature>
<reference evidence="2 3" key="1">
    <citation type="journal article" date="2016" name="Nat. Commun.">
        <title>Thousands of microbial genomes shed light on interconnected biogeochemical processes in an aquifer system.</title>
        <authorList>
            <person name="Anantharaman K."/>
            <person name="Brown C.T."/>
            <person name="Hug L.A."/>
            <person name="Sharon I."/>
            <person name="Castelle C.J."/>
            <person name="Probst A.J."/>
            <person name="Thomas B.C."/>
            <person name="Singh A."/>
            <person name="Wilkins M.J."/>
            <person name="Karaoz U."/>
            <person name="Brodie E.L."/>
            <person name="Williams K.H."/>
            <person name="Hubbard S.S."/>
            <person name="Banfield J.F."/>
        </authorList>
    </citation>
    <scope>NUCLEOTIDE SEQUENCE [LARGE SCALE GENOMIC DNA]</scope>
</reference>
<gene>
    <name evidence="2" type="ORF">A2863_00650</name>
</gene>
<evidence type="ECO:0000256" key="1">
    <source>
        <dbReference type="SAM" id="Phobius"/>
    </source>
</evidence>
<dbReference type="Proteomes" id="UP000178750">
    <property type="component" value="Unassembled WGS sequence"/>
</dbReference>
<name>A0A1F7Y2D4_9BACT</name>
<comment type="caution">
    <text evidence="2">The sequence shown here is derived from an EMBL/GenBank/DDBJ whole genome shotgun (WGS) entry which is preliminary data.</text>
</comment>
<keyword evidence="1" id="KW-0472">Membrane</keyword>
<feature type="transmembrane region" description="Helical" evidence="1">
    <location>
        <begin position="58"/>
        <end position="79"/>
    </location>
</feature>
<dbReference type="EMBL" id="MGGF01000035">
    <property type="protein sequence ID" value="OGM21473.1"/>
    <property type="molecule type" value="Genomic_DNA"/>
</dbReference>
<sequence>MSYFYHSAINEYSSVRSFLQIIELVNYFIIFVSIVTLFFCGIYEFISNKKLRIRVASYLCIMMIILYLIYQSFANSIIID</sequence>
<dbReference type="AlphaFoldDB" id="A0A1F7Y2D4"/>
<accession>A0A1F7Y2D4</accession>
<organism evidence="2 3">
    <name type="scientific">Candidatus Woesebacteria bacterium RIFCSPHIGHO2_01_FULL_38_9b</name>
    <dbReference type="NCBI Taxonomy" id="1802493"/>
    <lineage>
        <taxon>Bacteria</taxon>
        <taxon>Candidatus Woeseibacteriota</taxon>
    </lineage>
</organism>
<evidence type="ECO:0000313" key="2">
    <source>
        <dbReference type="EMBL" id="OGM21473.1"/>
    </source>
</evidence>
<protein>
    <submittedName>
        <fullName evidence="2">Uncharacterized protein</fullName>
    </submittedName>
</protein>